<accession>A0A3Q2C6M6</accession>
<dbReference type="Proteomes" id="UP000265020">
    <property type="component" value="Unassembled WGS sequence"/>
</dbReference>
<dbReference type="PANTHER" id="PTHR46875:SF2">
    <property type="entry name" value="TUMOR NECROSIS FACTOR RECEPTOR SUPERFAMILY MEMBER 5-LIKE ISOFORM X1"/>
    <property type="match status" value="1"/>
</dbReference>
<dbReference type="PROSITE" id="PS50050">
    <property type="entry name" value="TNFR_NGFR_2"/>
    <property type="match status" value="2"/>
</dbReference>
<feature type="domain" description="TNFR-Cys" evidence="3">
    <location>
        <begin position="42"/>
        <end position="83"/>
    </location>
</feature>
<name>A0A3Q2C6M6_CYPVA</name>
<keyword evidence="1" id="KW-1015">Disulfide bond</keyword>
<keyword evidence="2" id="KW-1133">Transmembrane helix</keyword>
<dbReference type="PROSITE" id="PS00652">
    <property type="entry name" value="TNFR_NGFR_1"/>
    <property type="match status" value="2"/>
</dbReference>
<dbReference type="InterPro" id="IPR001368">
    <property type="entry name" value="TNFR/NGFR_Cys_rich_reg"/>
</dbReference>
<dbReference type="SMART" id="SM00208">
    <property type="entry name" value="TNFR"/>
    <property type="match status" value="4"/>
</dbReference>
<dbReference type="STRING" id="28743.ENSCVAP00000000242"/>
<feature type="domain" description="TNFR-Cys" evidence="3">
    <location>
        <begin position="122"/>
        <end position="161"/>
    </location>
</feature>
<feature type="repeat" description="TNFR-Cys" evidence="1">
    <location>
        <begin position="42"/>
        <end position="83"/>
    </location>
</feature>
<evidence type="ECO:0000256" key="1">
    <source>
        <dbReference type="PROSITE-ProRule" id="PRU00206"/>
    </source>
</evidence>
<organism evidence="4 5">
    <name type="scientific">Cyprinodon variegatus</name>
    <name type="common">Sheepshead minnow</name>
    <dbReference type="NCBI Taxonomy" id="28743"/>
    <lineage>
        <taxon>Eukaryota</taxon>
        <taxon>Metazoa</taxon>
        <taxon>Chordata</taxon>
        <taxon>Craniata</taxon>
        <taxon>Vertebrata</taxon>
        <taxon>Euteleostomi</taxon>
        <taxon>Actinopterygii</taxon>
        <taxon>Neopterygii</taxon>
        <taxon>Teleostei</taxon>
        <taxon>Neoteleostei</taxon>
        <taxon>Acanthomorphata</taxon>
        <taxon>Ovalentaria</taxon>
        <taxon>Atherinomorphae</taxon>
        <taxon>Cyprinodontiformes</taxon>
        <taxon>Cyprinodontidae</taxon>
        <taxon>Cyprinodon</taxon>
    </lineage>
</organism>
<dbReference type="Ensembl" id="ENSCVAT00000015401.1">
    <property type="protein sequence ID" value="ENSCVAP00000000242.1"/>
    <property type="gene ID" value="ENSCVAG00000001131.1"/>
</dbReference>
<dbReference type="GO" id="GO:0002768">
    <property type="term" value="P:immune response-regulating cell surface receptor signaling pathway"/>
    <property type="evidence" value="ECO:0007669"/>
    <property type="project" value="TreeGrafter"/>
</dbReference>
<reference evidence="4" key="2">
    <citation type="submission" date="2025-09" db="UniProtKB">
        <authorList>
            <consortium name="Ensembl"/>
        </authorList>
    </citation>
    <scope>IDENTIFICATION</scope>
</reference>
<feature type="disulfide bond" evidence="1">
    <location>
        <begin position="123"/>
        <end position="138"/>
    </location>
</feature>
<dbReference type="Pfam" id="PF00020">
    <property type="entry name" value="TNFR_c6"/>
    <property type="match status" value="3"/>
</dbReference>
<dbReference type="SUPFAM" id="SSF57586">
    <property type="entry name" value="TNF receptor-like"/>
    <property type="match status" value="2"/>
</dbReference>
<sequence>MANKDCNNERQYFKDGKCCDKCPAGKFVKEDCNKTNSTICSSCPEGTFTEDWNNLKQCIKCTICRATNIQKISNCTTERDTVCECKSGFYLLSEHCEDWTKCPVGEGVKNQPTSKSDTVCAPCGNGTFSNVTDYFSPCKQYTRCDSGQVKTPGTPKADAICHSKSPSGCSWVLPASLWAGFVLTIVVVAAFLLWRTKRRSYRTGNVKMEEIFSKQPAPPELLSHCQDSCGVCISPQPDLDNPGIINVDESLVSSCTICPLQSDCNTSTTQYYTKNFLSFPSEPQEDEWWGFKSSQKKDTD</sequence>
<dbReference type="CTD" id="4055"/>
<keyword evidence="2" id="KW-0812">Transmembrane</keyword>
<comment type="caution">
    <text evidence="1">Lacks conserved residue(s) required for the propagation of feature annotation.</text>
</comment>
<evidence type="ECO:0000256" key="2">
    <source>
        <dbReference type="SAM" id="Phobius"/>
    </source>
</evidence>
<evidence type="ECO:0000313" key="4">
    <source>
        <dbReference type="Ensembl" id="ENSCVAP00000000242.1"/>
    </source>
</evidence>
<evidence type="ECO:0000259" key="3">
    <source>
        <dbReference type="PROSITE" id="PS50050"/>
    </source>
</evidence>
<feature type="transmembrane region" description="Helical" evidence="2">
    <location>
        <begin position="171"/>
        <end position="194"/>
    </location>
</feature>
<dbReference type="Gene3D" id="2.10.50.10">
    <property type="entry name" value="Tumor Necrosis Factor Receptor, subunit A, domain 2"/>
    <property type="match status" value="3"/>
</dbReference>
<dbReference type="InterPro" id="IPR052135">
    <property type="entry name" value="TNFRSF5"/>
</dbReference>
<dbReference type="KEGG" id="cvg:107082174"/>
<dbReference type="RefSeq" id="XP_015226194.1">
    <property type="nucleotide sequence ID" value="XM_015370708.1"/>
</dbReference>
<dbReference type="GO" id="GO:0035631">
    <property type="term" value="C:CD40 receptor complex"/>
    <property type="evidence" value="ECO:0007669"/>
    <property type="project" value="TreeGrafter"/>
</dbReference>
<feature type="disulfide bond" evidence="1">
    <location>
        <begin position="43"/>
        <end position="58"/>
    </location>
</feature>
<protein>
    <submittedName>
        <fullName evidence="4">Lymphotoxin beta receptor</fullName>
    </submittedName>
</protein>
<dbReference type="OrthoDB" id="9950067at2759"/>
<dbReference type="GO" id="GO:0009897">
    <property type="term" value="C:external side of plasma membrane"/>
    <property type="evidence" value="ECO:0007669"/>
    <property type="project" value="TreeGrafter"/>
</dbReference>
<dbReference type="PANTHER" id="PTHR46875">
    <property type="entry name" value="TUMOR NECROSIS FACTOR RECEPTOR SUPERFAMILY MEMBER 5"/>
    <property type="match status" value="1"/>
</dbReference>
<dbReference type="GeneID" id="107082174"/>
<keyword evidence="5" id="KW-1185">Reference proteome</keyword>
<proteinExistence type="predicted"/>
<evidence type="ECO:0000313" key="5">
    <source>
        <dbReference type="Proteomes" id="UP000265020"/>
    </source>
</evidence>
<dbReference type="GeneTree" id="ENSGT00950000183126"/>
<reference evidence="4" key="1">
    <citation type="submission" date="2025-08" db="UniProtKB">
        <authorList>
            <consortium name="Ensembl"/>
        </authorList>
    </citation>
    <scope>IDENTIFICATION</scope>
</reference>
<dbReference type="AlphaFoldDB" id="A0A3Q2C6M6"/>
<dbReference type="OMA" id="CEHCLPV"/>
<feature type="repeat" description="TNFR-Cys" evidence="1">
    <location>
        <begin position="122"/>
        <end position="161"/>
    </location>
</feature>
<keyword evidence="2" id="KW-0472">Membrane</keyword>